<sequence>MEQQSPRLSRLRIFGCHAVIYNLKSRRSWKLAPPGQEGVLLGFENENTSYQILRLSDLKVIGTRNATFNEKIFPYVLGGKNTNLWAIETMPTGKSLDEIDVLPVEMNNVLSEQTEASSKGPNLVENIGAQQETTNEQTINDNNSTQEGMNDQQEVDSNTGMTRIRVIGPCHPTIITSNVDPLHILP</sequence>
<gene>
    <name evidence="2" type="ORF">O181_021331</name>
</gene>
<reference evidence="2" key="1">
    <citation type="submission" date="2021-03" db="EMBL/GenBank/DDBJ databases">
        <title>Draft genome sequence of rust myrtle Austropuccinia psidii MF-1, a brazilian biotype.</title>
        <authorList>
            <person name="Quecine M.C."/>
            <person name="Pachon D.M.R."/>
            <person name="Bonatelli M.L."/>
            <person name="Correr F.H."/>
            <person name="Franceschini L.M."/>
            <person name="Leite T.F."/>
            <person name="Margarido G.R.A."/>
            <person name="Almeida C.A."/>
            <person name="Ferrarezi J.A."/>
            <person name="Labate C.A."/>
        </authorList>
    </citation>
    <scope>NUCLEOTIDE SEQUENCE</scope>
    <source>
        <strain evidence="2">MF-1</strain>
    </source>
</reference>
<proteinExistence type="predicted"/>
<dbReference type="AlphaFoldDB" id="A0A9Q3GVN9"/>
<name>A0A9Q3GVN9_9BASI</name>
<dbReference type="EMBL" id="AVOT02006454">
    <property type="protein sequence ID" value="MBW0481616.1"/>
    <property type="molecule type" value="Genomic_DNA"/>
</dbReference>
<dbReference type="OrthoDB" id="2516125at2759"/>
<accession>A0A9Q3GVN9</accession>
<protein>
    <recommendedName>
        <fullName evidence="1">Retroviral polymerase SH3-like domain-containing protein</fullName>
    </recommendedName>
</protein>
<keyword evidence="3" id="KW-1185">Reference proteome</keyword>
<evidence type="ECO:0000259" key="1">
    <source>
        <dbReference type="Pfam" id="PF25597"/>
    </source>
</evidence>
<comment type="caution">
    <text evidence="2">The sequence shown here is derived from an EMBL/GenBank/DDBJ whole genome shotgun (WGS) entry which is preliminary data.</text>
</comment>
<feature type="domain" description="Retroviral polymerase SH3-like" evidence="1">
    <location>
        <begin position="16"/>
        <end position="76"/>
    </location>
</feature>
<evidence type="ECO:0000313" key="2">
    <source>
        <dbReference type="EMBL" id="MBW0481616.1"/>
    </source>
</evidence>
<dbReference type="Pfam" id="PF25597">
    <property type="entry name" value="SH3_retrovirus"/>
    <property type="match status" value="1"/>
</dbReference>
<dbReference type="Proteomes" id="UP000765509">
    <property type="component" value="Unassembled WGS sequence"/>
</dbReference>
<organism evidence="2 3">
    <name type="scientific">Austropuccinia psidii MF-1</name>
    <dbReference type="NCBI Taxonomy" id="1389203"/>
    <lineage>
        <taxon>Eukaryota</taxon>
        <taxon>Fungi</taxon>
        <taxon>Dikarya</taxon>
        <taxon>Basidiomycota</taxon>
        <taxon>Pucciniomycotina</taxon>
        <taxon>Pucciniomycetes</taxon>
        <taxon>Pucciniales</taxon>
        <taxon>Sphaerophragmiaceae</taxon>
        <taxon>Austropuccinia</taxon>
    </lineage>
</organism>
<dbReference type="InterPro" id="IPR057670">
    <property type="entry name" value="SH3_retrovirus"/>
</dbReference>
<evidence type="ECO:0000313" key="3">
    <source>
        <dbReference type="Proteomes" id="UP000765509"/>
    </source>
</evidence>